<evidence type="ECO:0000313" key="2">
    <source>
        <dbReference type="Proteomes" id="UP001301769"/>
    </source>
</evidence>
<proteinExistence type="predicted"/>
<reference evidence="1" key="2">
    <citation type="submission" date="2023-05" db="EMBL/GenBank/DDBJ databases">
        <authorList>
            <consortium name="Lawrence Berkeley National Laboratory"/>
            <person name="Steindorff A."/>
            <person name="Hensen N."/>
            <person name="Bonometti L."/>
            <person name="Westerberg I."/>
            <person name="Brannstrom I.O."/>
            <person name="Guillou S."/>
            <person name="Cros-Aarteil S."/>
            <person name="Calhoun S."/>
            <person name="Haridas S."/>
            <person name="Kuo A."/>
            <person name="Mondo S."/>
            <person name="Pangilinan J."/>
            <person name="Riley R."/>
            <person name="Labutti K."/>
            <person name="Andreopoulos B."/>
            <person name="Lipzen A."/>
            <person name="Chen C."/>
            <person name="Yanf M."/>
            <person name="Daum C."/>
            <person name="Ng V."/>
            <person name="Clum A."/>
            <person name="Ohm R."/>
            <person name="Martin F."/>
            <person name="Silar P."/>
            <person name="Natvig D."/>
            <person name="Lalanne C."/>
            <person name="Gautier V."/>
            <person name="Ament-Velasquez S.L."/>
            <person name="Kruys A."/>
            <person name="Hutchinson M.I."/>
            <person name="Powell A.J."/>
            <person name="Barry K."/>
            <person name="Miller A.N."/>
            <person name="Grigoriev I.V."/>
            <person name="Debuchy R."/>
            <person name="Gladieux P."/>
            <person name="Thoren M.H."/>
            <person name="Johannesson H."/>
        </authorList>
    </citation>
    <scope>NUCLEOTIDE SEQUENCE</scope>
    <source>
        <strain evidence="1">PSN293</strain>
    </source>
</reference>
<dbReference type="EMBL" id="MU858505">
    <property type="protein sequence ID" value="KAK4206112.1"/>
    <property type="molecule type" value="Genomic_DNA"/>
</dbReference>
<evidence type="ECO:0000313" key="1">
    <source>
        <dbReference type="EMBL" id="KAK4206112.1"/>
    </source>
</evidence>
<comment type="caution">
    <text evidence="1">The sequence shown here is derived from an EMBL/GenBank/DDBJ whole genome shotgun (WGS) entry which is preliminary data.</text>
</comment>
<reference evidence="1" key="1">
    <citation type="journal article" date="2023" name="Mol. Phylogenet. Evol.">
        <title>Genome-scale phylogeny and comparative genomics of the fungal order Sordariales.</title>
        <authorList>
            <person name="Hensen N."/>
            <person name="Bonometti L."/>
            <person name="Westerberg I."/>
            <person name="Brannstrom I.O."/>
            <person name="Guillou S."/>
            <person name="Cros-Aarteil S."/>
            <person name="Calhoun S."/>
            <person name="Haridas S."/>
            <person name="Kuo A."/>
            <person name="Mondo S."/>
            <person name="Pangilinan J."/>
            <person name="Riley R."/>
            <person name="LaButti K."/>
            <person name="Andreopoulos B."/>
            <person name="Lipzen A."/>
            <person name="Chen C."/>
            <person name="Yan M."/>
            <person name="Daum C."/>
            <person name="Ng V."/>
            <person name="Clum A."/>
            <person name="Steindorff A."/>
            <person name="Ohm R.A."/>
            <person name="Martin F."/>
            <person name="Silar P."/>
            <person name="Natvig D.O."/>
            <person name="Lalanne C."/>
            <person name="Gautier V."/>
            <person name="Ament-Velasquez S.L."/>
            <person name="Kruys A."/>
            <person name="Hutchinson M.I."/>
            <person name="Powell A.J."/>
            <person name="Barry K."/>
            <person name="Miller A.N."/>
            <person name="Grigoriev I.V."/>
            <person name="Debuchy R."/>
            <person name="Gladieux P."/>
            <person name="Hiltunen Thoren M."/>
            <person name="Johannesson H."/>
        </authorList>
    </citation>
    <scope>NUCLEOTIDE SEQUENCE</scope>
    <source>
        <strain evidence="1">PSN293</strain>
    </source>
</reference>
<dbReference type="AlphaFoldDB" id="A0AAN6XYR6"/>
<accession>A0AAN6XYR6</accession>
<dbReference type="Proteomes" id="UP001301769">
    <property type="component" value="Unassembled WGS sequence"/>
</dbReference>
<gene>
    <name evidence="1" type="ORF">QBC37DRAFT_488292</name>
</gene>
<protein>
    <submittedName>
        <fullName evidence="1">Uncharacterized protein</fullName>
    </submittedName>
</protein>
<organism evidence="1 2">
    <name type="scientific">Rhypophila decipiens</name>
    <dbReference type="NCBI Taxonomy" id="261697"/>
    <lineage>
        <taxon>Eukaryota</taxon>
        <taxon>Fungi</taxon>
        <taxon>Dikarya</taxon>
        <taxon>Ascomycota</taxon>
        <taxon>Pezizomycotina</taxon>
        <taxon>Sordariomycetes</taxon>
        <taxon>Sordariomycetidae</taxon>
        <taxon>Sordariales</taxon>
        <taxon>Naviculisporaceae</taxon>
        <taxon>Rhypophila</taxon>
    </lineage>
</organism>
<keyword evidence="2" id="KW-1185">Reference proteome</keyword>
<sequence length="240" mass="26325">MTQLPTGSFYGQNLSGIWVLDKGLSTNLEESIKIQAQGGIPSLALKLLLLAPVSETITETTNKDVTRGFVVAGKAAGLKGPTRTFDATGQEVVQDRDGGHGFFSKLFGLGSKDDPNDTKGRARMWSQWVDLSSKSSIWCSSVESKERMTTLKHPATGEPLDGYVLEDWSLEGGDGPGKEGMTNFLVFGEKDGMREAMIWGFCRIGGKRFRAIRYHARKGDREVKARLVFGWGGKMEKVKE</sequence>
<name>A0AAN6XYR6_9PEZI</name>